<proteinExistence type="predicted"/>
<dbReference type="AlphaFoldDB" id="A0A1I3D2F7"/>
<dbReference type="InterPro" id="IPR050767">
    <property type="entry name" value="Sel1_AlgK"/>
</dbReference>
<accession>A0A1I3D2F7</accession>
<name>A0A1I3D2F7_SELRU</name>
<dbReference type="EMBL" id="FOQK01000005">
    <property type="protein sequence ID" value="SFH80964.1"/>
    <property type="molecule type" value="Genomic_DNA"/>
</dbReference>
<dbReference type="InterPro" id="IPR006597">
    <property type="entry name" value="Sel1-like"/>
</dbReference>
<evidence type="ECO:0000313" key="4">
    <source>
        <dbReference type="Proteomes" id="UP000183639"/>
    </source>
</evidence>
<sequence length="273" mass="30131">MDYQKQVVAMAMACTCLLPASASAASADVFADVGKIAVAEQVLSKLHLPGIGKASPQDKAARKAQREAKKTQKQLEKAYRKYDFEAVQAWAREDDPEAMCIVAYAYQTGQQVEQSKEQAAIWQGKAARLNAALAKVYASPAYQDKKLPLARLYAMAGRRAHQGQLVPLSYEAAVRWSQLGAHEGDTAALAYIGSAYYTGRGLPRDEKKAIEYFERAPHDPLSVSLLADAYKNGRGVQRNTEKGEAYATFLRMAQDKMDNRVKKGVFPWGSDYR</sequence>
<feature type="region of interest" description="Disordered" evidence="1">
    <location>
        <begin position="53"/>
        <end position="72"/>
    </location>
</feature>
<dbReference type="Pfam" id="PF08238">
    <property type="entry name" value="Sel1"/>
    <property type="match status" value="4"/>
</dbReference>
<evidence type="ECO:0000256" key="1">
    <source>
        <dbReference type="SAM" id="MobiDB-lite"/>
    </source>
</evidence>
<dbReference type="PANTHER" id="PTHR11102">
    <property type="entry name" value="SEL-1-LIKE PROTEIN"/>
    <property type="match status" value="1"/>
</dbReference>
<evidence type="ECO:0000256" key="2">
    <source>
        <dbReference type="SAM" id="SignalP"/>
    </source>
</evidence>
<dbReference type="Proteomes" id="UP000183639">
    <property type="component" value="Unassembled WGS sequence"/>
</dbReference>
<dbReference type="InterPro" id="IPR011990">
    <property type="entry name" value="TPR-like_helical_dom_sf"/>
</dbReference>
<dbReference type="PANTHER" id="PTHR11102:SF160">
    <property type="entry name" value="ERAD-ASSOCIATED E3 UBIQUITIN-PROTEIN LIGASE COMPONENT HRD3"/>
    <property type="match status" value="1"/>
</dbReference>
<dbReference type="RefSeq" id="WP_075442505.1">
    <property type="nucleotide sequence ID" value="NZ_FOQK01000005.1"/>
</dbReference>
<evidence type="ECO:0000313" key="3">
    <source>
        <dbReference type="EMBL" id="SFH80964.1"/>
    </source>
</evidence>
<keyword evidence="2" id="KW-0732">Signal</keyword>
<organism evidence="3 4">
    <name type="scientific">Selenomonas ruminantium</name>
    <dbReference type="NCBI Taxonomy" id="971"/>
    <lineage>
        <taxon>Bacteria</taxon>
        <taxon>Bacillati</taxon>
        <taxon>Bacillota</taxon>
        <taxon>Negativicutes</taxon>
        <taxon>Selenomonadales</taxon>
        <taxon>Selenomonadaceae</taxon>
        <taxon>Selenomonas</taxon>
    </lineage>
</organism>
<evidence type="ECO:0008006" key="5">
    <source>
        <dbReference type="Google" id="ProtNLM"/>
    </source>
</evidence>
<dbReference type="Gene3D" id="1.25.40.10">
    <property type="entry name" value="Tetratricopeptide repeat domain"/>
    <property type="match status" value="1"/>
</dbReference>
<dbReference type="SMART" id="SM00671">
    <property type="entry name" value="SEL1"/>
    <property type="match status" value="4"/>
</dbReference>
<feature type="chain" id="PRO_5039191238" description="TPR repeat" evidence="2">
    <location>
        <begin position="25"/>
        <end position="273"/>
    </location>
</feature>
<feature type="signal peptide" evidence="2">
    <location>
        <begin position="1"/>
        <end position="24"/>
    </location>
</feature>
<dbReference type="OrthoDB" id="7056571at2"/>
<feature type="compositionally biased region" description="Basic and acidic residues" evidence="1">
    <location>
        <begin position="59"/>
        <end position="72"/>
    </location>
</feature>
<reference evidence="3 4" key="1">
    <citation type="submission" date="2016-10" db="EMBL/GenBank/DDBJ databases">
        <authorList>
            <person name="de Groot N.N."/>
        </authorList>
    </citation>
    <scope>NUCLEOTIDE SEQUENCE [LARGE SCALE GENOMIC DNA]</scope>
    <source>
        <strain evidence="3 4">Z108</strain>
    </source>
</reference>
<protein>
    <recommendedName>
        <fullName evidence="5">TPR repeat</fullName>
    </recommendedName>
</protein>
<gene>
    <name evidence="3" type="ORF">SAMN04487861_10558</name>
</gene>
<dbReference type="SUPFAM" id="SSF81901">
    <property type="entry name" value="HCP-like"/>
    <property type="match status" value="2"/>
</dbReference>